<protein>
    <submittedName>
        <fullName evidence="1">Bifunctional alpha-2,3/-2,8-sialyltransferase</fullName>
    </submittedName>
</protein>
<dbReference type="eggNOG" id="ENOG5032RU0">
    <property type="taxonomic scope" value="Bacteria"/>
</dbReference>
<dbReference type="Proteomes" id="UP000005010">
    <property type="component" value="Chromosome"/>
</dbReference>
<dbReference type="EMBL" id="CP003479">
    <property type="protein sequence ID" value="AFI04715.1"/>
    <property type="molecule type" value="Genomic_DNA"/>
</dbReference>
<dbReference type="InterPro" id="IPR009251">
    <property type="entry name" value="A-2_3-sialyltransferase"/>
</dbReference>
<dbReference type="PATRIC" id="fig|182217.3.peg.1541"/>
<gene>
    <name evidence="1" type="ordered locus">HCW_07285</name>
</gene>
<dbReference type="InterPro" id="IPR036715">
    <property type="entry name" value="A-2_3-sialylTrfase_sf"/>
</dbReference>
<dbReference type="Pfam" id="PF06002">
    <property type="entry name" value="CST-I"/>
    <property type="match status" value="1"/>
</dbReference>
<dbReference type="HOGENOM" id="CLU_053661_0_0_7"/>
<keyword evidence="1" id="KW-0328">Glycosyltransferase</keyword>
<name>I0EP46_HELC0</name>
<evidence type="ECO:0000313" key="2">
    <source>
        <dbReference type="Proteomes" id="UP000005010"/>
    </source>
</evidence>
<organism evidence="1 2">
    <name type="scientific">Helicobacter cetorum (strain ATCC BAA-429 / MIT 00-7128)</name>
    <dbReference type="NCBI Taxonomy" id="182217"/>
    <lineage>
        <taxon>Bacteria</taxon>
        <taxon>Pseudomonadati</taxon>
        <taxon>Campylobacterota</taxon>
        <taxon>Epsilonproteobacteria</taxon>
        <taxon>Campylobacterales</taxon>
        <taxon>Helicobacteraceae</taxon>
        <taxon>Helicobacter</taxon>
    </lineage>
</organism>
<reference evidence="2" key="1">
    <citation type="submission" date="2012-04" db="EMBL/GenBank/DDBJ databases">
        <title>Complete genome sequence of Helicobacter cetorum strain MIT 00-7128.</title>
        <authorList>
            <person name="Kersulyte D."/>
            <person name="Berg D.E."/>
        </authorList>
    </citation>
    <scope>NUCLEOTIDE SEQUENCE [LARGE SCALE GENOMIC DNA]</scope>
    <source>
        <strain evidence="2">MIT 00-7128</strain>
    </source>
</reference>
<dbReference type="RefSeq" id="WP_014661582.1">
    <property type="nucleotide sequence ID" value="NC_017737.1"/>
</dbReference>
<dbReference type="KEGG" id="hce:HCW_07285"/>
<keyword evidence="1" id="KW-0808">Transferase</keyword>
<sequence>MNLRKPLIIAGNGPSIKDLDYSLFPKDFDVFRCNQFYFEDKYYLGKEVKGVFFNACVFDLQMKVAQSIVKNSEYHLEQIYCTHVGLYDYFNNHQQLTQEYLDRNYVGIRSTYSYLKDLEPFFALHSKYRNFYNQHFTSGIMMLIVAIALGYKEIYLCGIDFYENSLGHFYEEKSALFPVHADCQHSKSLDFQAIELAKNYAKIYALVPNSALAQILPLSSQKGVSNEVKERLDLGKEKTQTTDYFKNIPNQEEQVAPKSTLKSTFIGALRKKGINESNFIFLLLKDSYYFLKGFLSLILETLRAFLKTKKD</sequence>
<dbReference type="AlphaFoldDB" id="I0EP46"/>
<dbReference type="STRING" id="182217.HCW_07285"/>
<evidence type="ECO:0000313" key="1">
    <source>
        <dbReference type="EMBL" id="AFI04715.1"/>
    </source>
</evidence>
<dbReference type="GO" id="GO:0016757">
    <property type="term" value="F:glycosyltransferase activity"/>
    <property type="evidence" value="ECO:0007669"/>
    <property type="project" value="UniProtKB-KW"/>
</dbReference>
<proteinExistence type="predicted"/>
<dbReference type="SUPFAM" id="SSF102414">
    <property type="entry name" value="Alpha-2,3/8-sialyltransferase CstII"/>
    <property type="match status" value="1"/>
</dbReference>
<dbReference type="Gene3D" id="3.90.1480.10">
    <property type="entry name" value="Alpha-2,3-sialyltransferase"/>
    <property type="match status" value="1"/>
</dbReference>
<keyword evidence="2" id="KW-1185">Reference proteome</keyword>
<accession>I0EP46</accession>